<evidence type="ECO:0000313" key="2">
    <source>
        <dbReference type="EMBL" id="BAJ82835.1"/>
    </source>
</evidence>
<dbReference type="EMBL" id="AP012036">
    <property type="protein sequence ID" value="BAJ82835.1"/>
    <property type="molecule type" value="Genomic_DNA"/>
</dbReference>
<protein>
    <submittedName>
        <fullName evidence="2">Outer membrane efflux protein</fullName>
    </submittedName>
</protein>
<dbReference type="Pfam" id="PF02321">
    <property type="entry name" value="OEP"/>
    <property type="match status" value="1"/>
</dbReference>
<comment type="similarity">
    <text evidence="1">Belongs to the outer membrane factor (OMF) (TC 1.B.17) family.</text>
</comment>
<dbReference type="InterPro" id="IPR010131">
    <property type="entry name" value="MdtP/NodT-like"/>
</dbReference>
<organism evidence="2 3">
    <name type="scientific">Acidiphilium multivorum (strain DSM 11245 / JCM 8867 / NBRC 100883 / AIU 301)</name>
    <dbReference type="NCBI Taxonomy" id="926570"/>
    <lineage>
        <taxon>Bacteria</taxon>
        <taxon>Pseudomonadati</taxon>
        <taxon>Pseudomonadota</taxon>
        <taxon>Alphaproteobacteria</taxon>
        <taxon>Acetobacterales</taxon>
        <taxon>Acidocellaceae</taxon>
        <taxon>Acidiphilium</taxon>
    </lineage>
</organism>
<dbReference type="InterPro" id="IPR003423">
    <property type="entry name" value="OMP_efflux"/>
</dbReference>
<dbReference type="GO" id="GO:0015562">
    <property type="term" value="F:efflux transmembrane transporter activity"/>
    <property type="evidence" value="ECO:0007669"/>
    <property type="project" value="InterPro"/>
</dbReference>
<sequence>MKKTSRHLRFRPNRVGALALATLLAGCARYQPAPLHPGTSATALLGRRLDEPALGQFLAAMGVHPRGHWGLRALTLVAVYERPDLRISVAAYDAAKAAVTTAQQIPNPTLSLAPSFNATQAFPSPIKIGPVISFLVSNLGAREAGIAAARDRQQAARILIAAAAWRERSNVRNALLTLWLDERIARIKARVASYAATASRLVAQRVTSGMLADTVLASTTEAANKASFGTAEARVQIGMDRAHLAAAIGMPAAALRGKHLSFTAFEHPLPPANLAALTRTALVTSPSVVAAYKNYRAADASLRKAIDQQFPGFRIGPGYHYDQGASKFILALSLPLPILNQNQDPIAEARARRQLAAALFDRAQVRVLHEIDAAKAALQGSVSVARAARLLLATARERERQAIEAYRAGATGQLRMVEAEQQATLVREQELTTDAQRLRALAAVADALHHPIFRESH</sequence>
<dbReference type="PROSITE" id="PS51257">
    <property type="entry name" value="PROKAR_LIPOPROTEIN"/>
    <property type="match status" value="1"/>
</dbReference>
<proteinExistence type="inferred from homology"/>
<dbReference type="PANTHER" id="PTHR30203">
    <property type="entry name" value="OUTER MEMBRANE CATION EFFLUX PROTEIN"/>
    <property type="match status" value="1"/>
</dbReference>
<dbReference type="SUPFAM" id="SSF56954">
    <property type="entry name" value="Outer membrane efflux proteins (OEP)"/>
    <property type="match status" value="1"/>
</dbReference>
<geneLocation type="plasmid" evidence="2 3">
    <name>pACMV1</name>
</geneLocation>
<reference evidence="2 3" key="1">
    <citation type="submission" date="2010-12" db="EMBL/GenBank/DDBJ databases">
        <title>Whole genome sequence of Acidiphilium multivorum AIU301.</title>
        <authorList>
            <person name="Narita-Yamada S."/>
            <person name="Nakamura S."/>
            <person name="Ito N."/>
            <person name="Takarada H."/>
            <person name="Katano Y."/>
            <person name="Nakazawa H."/>
            <person name="Hosoyama A."/>
            <person name="Yamada R."/>
            <person name="Fujita N."/>
        </authorList>
    </citation>
    <scope>NUCLEOTIDE SEQUENCE [LARGE SCALE GENOMIC DNA]</scope>
    <source>
        <strain evidence="3">DSM 11245 / JCM 8867 / AIU301</strain>
        <plasmid evidence="2 3">pACMV1</plasmid>
    </source>
</reference>
<dbReference type="KEGG" id="amv:ACMV_P1_00390"/>
<keyword evidence="3" id="KW-1185">Reference proteome</keyword>
<evidence type="ECO:0000313" key="3">
    <source>
        <dbReference type="Proteomes" id="UP000007100"/>
    </source>
</evidence>
<dbReference type="RefSeq" id="WP_013634888.1">
    <property type="nucleotide sequence ID" value="NC_015178.1"/>
</dbReference>
<evidence type="ECO:0000256" key="1">
    <source>
        <dbReference type="ARBA" id="ARBA00007613"/>
    </source>
</evidence>
<dbReference type="Gene3D" id="1.20.1600.10">
    <property type="entry name" value="Outer membrane efflux proteins (OEP)"/>
    <property type="match status" value="1"/>
</dbReference>
<dbReference type="AlphaFoldDB" id="F0J6W8"/>
<name>F0J6W8_ACIMA</name>
<accession>F0J6W8</accession>
<keyword evidence="2" id="KW-0614">Plasmid</keyword>
<dbReference type="Proteomes" id="UP000007100">
    <property type="component" value="Plasmid pACMV1"/>
</dbReference>
<gene>
    <name evidence="2" type="ordered locus">ACMV_P1_00390</name>
</gene>
<dbReference type="HOGENOM" id="CLU_012817_14_1_5"/>